<dbReference type="KEGG" id="miz:BAB75_04870"/>
<evidence type="ECO:0000313" key="1">
    <source>
        <dbReference type="EMBL" id="KPG03890.1"/>
    </source>
</evidence>
<protein>
    <submittedName>
        <fullName evidence="1">Uncharacterized protein</fullName>
    </submittedName>
</protein>
<evidence type="ECO:0000313" key="3">
    <source>
        <dbReference type="Proteomes" id="UP000037843"/>
    </source>
</evidence>
<evidence type="ECO:0000313" key="4">
    <source>
        <dbReference type="Proteomes" id="UP000037962"/>
    </source>
</evidence>
<keyword evidence="4" id="KW-1185">Reference proteome</keyword>
<dbReference type="AlphaFoldDB" id="A0A7V8LKG9"/>
<evidence type="ECO:0000313" key="2">
    <source>
        <dbReference type="EMBL" id="KPG25988.1"/>
    </source>
</evidence>
<dbReference type="EMBL" id="LJFS01000049">
    <property type="protein sequence ID" value="KPG25988.1"/>
    <property type="molecule type" value="Genomic_DNA"/>
</dbReference>
<dbReference type="EMBL" id="LJFO01000019">
    <property type="protein sequence ID" value="KPG03890.1"/>
    <property type="molecule type" value="Genomic_DNA"/>
</dbReference>
<gene>
    <name evidence="1" type="ORF">AN908_25550</name>
    <name evidence="2" type="ORF">AN912_26220</name>
</gene>
<proteinExistence type="predicted"/>
<sequence>MLHKIVILIAEAEGVARWRFSARWVDEMSSVLPQVTCKFDTDVSMQPADVVARRCGPGRSKLDPLPMFSVPDPVR</sequence>
<organism evidence="1 3">
    <name type="scientific">Mycobacteroides immunogenum</name>
    <dbReference type="NCBI Taxonomy" id="83262"/>
    <lineage>
        <taxon>Bacteria</taxon>
        <taxon>Bacillati</taxon>
        <taxon>Actinomycetota</taxon>
        <taxon>Actinomycetes</taxon>
        <taxon>Mycobacteriales</taxon>
        <taxon>Mycobacteriaceae</taxon>
        <taxon>Mycobacteroides</taxon>
    </lineage>
</organism>
<name>A0A7V8LKG9_9MYCO</name>
<dbReference type="Proteomes" id="UP000037962">
    <property type="component" value="Unassembled WGS sequence"/>
</dbReference>
<accession>A0A7V8LKG9</accession>
<reference evidence="3 4" key="1">
    <citation type="submission" date="2015-09" db="EMBL/GenBank/DDBJ databases">
        <title>Genome Sequences of Mycobacterium immunogenum Isolates, Recuperated from a Chloraminated Drinking Water Distribution System Simulator Subjected to Episodes of Nitrification.</title>
        <authorList>
            <person name="Gomez-Alvarez V."/>
            <person name="Revetta R.P."/>
        </authorList>
    </citation>
    <scope>NUCLEOTIDE SEQUENCE [LARGE SCALE GENOMIC DNA]</scope>
    <source>
        <strain evidence="1 3">H008</strain>
        <strain evidence="2 4">H076</strain>
    </source>
</reference>
<comment type="caution">
    <text evidence="1">The sequence shown here is derived from an EMBL/GenBank/DDBJ whole genome shotgun (WGS) entry which is preliminary data.</text>
</comment>
<dbReference type="Proteomes" id="UP000037843">
    <property type="component" value="Unassembled WGS sequence"/>
</dbReference>